<evidence type="ECO:0000313" key="1">
    <source>
        <dbReference type="EMBL" id="MBK9985218.1"/>
    </source>
</evidence>
<gene>
    <name evidence="1" type="ORF">IPP15_23190</name>
</gene>
<name>A0A9D7SXT4_9BACT</name>
<dbReference type="AlphaFoldDB" id="A0A9D7SXT4"/>
<sequence length="56" mass="6642">MYSAKAHPELRGDGIYITYNVNSFDVEELLDNMDIYFPKFIMMKIVERDIHGTDRK</sequence>
<proteinExistence type="predicted"/>
<protein>
    <submittedName>
        <fullName evidence="1">Uncharacterized protein</fullName>
    </submittedName>
</protein>
<accession>A0A9D7SXT4</accession>
<evidence type="ECO:0000313" key="2">
    <source>
        <dbReference type="Proteomes" id="UP000808337"/>
    </source>
</evidence>
<reference evidence="1 2" key="1">
    <citation type="submission" date="2020-10" db="EMBL/GenBank/DDBJ databases">
        <title>Connecting structure to function with the recovery of over 1000 high-quality activated sludge metagenome-assembled genomes encoding full-length rRNA genes using long-read sequencing.</title>
        <authorList>
            <person name="Singleton C.M."/>
            <person name="Petriglieri F."/>
            <person name="Kristensen J.M."/>
            <person name="Kirkegaard R.H."/>
            <person name="Michaelsen T.Y."/>
            <person name="Andersen M.H."/>
            <person name="Karst S.M."/>
            <person name="Dueholm M.S."/>
            <person name="Nielsen P.H."/>
            <person name="Albertsen M."/>
        </authorList>
    </citation>
    <scope>NUCLEOTIDE SEQUENCE [LARGE SCALE GENOMIC DNA]</scope>
    <source>
        <strain evidence="1">Ribe_18-Q3-R11-54_MAXAC.273</strain>
    </source>
</reference>
<dbReference type="EMBL" id="JADKGY010000033">
    <property type="protein sequence ID" value="MBK9985218.1"/>
    <property type="molecule type" value="Genomic_DNA"/>
</dbReference>
<comment type="caution">
    <text evidence="1">The sequence shown here is derived from an EMBL/GenBank/DDBJ whole genome shotgun (WGS) entry which is preliminary data.</text>
</comment>
<dbReference type="Proteomes" id="UP000808337">
    <property type="component" value="Unassembled WGS sequence"/>
</dbReference>
<organism evidence="1 2">
    <name type="scientific">Candidatus Opimibacter skivensis</name>
    <dbReference type="NCBI Taxonomy" id="2982028"/>
    <lineage>
        <taxon>Bacteria</taxon>
        <taxon>Pseudomonadati</taxon>
        <taxon>Bacteroidota</taxon>
        <taxon>Saprospiria</taxon>
        <taxon>Saprospirales</taxon>
        <taxon>Saprospiraceae</taxon>
        <taxon>Candidatus Opimibacter</taxon>
    </lineage>
</organism>